<dbReference type="CDD" id="cd00121">
    <property type="entry name" value="MATH"/>
    <property type="match status" value="1"/>
</dbReference>
<dbReference type="GO" id="GO:0030163">
    <property type="term" value="P:protein catabolic process"/>
    <property type="evidence" value="ECO:0007669"/>
    <property type="project" value="UniProtKB-ARBA"/>
</dbReference>
<reference evidence="3" key="1">
    <citation type="submission" date="2007-03" db="EMBL/GenBank/DDBJ databases">
        <title>Annotation of Culex pipiens quinquefasciatus.</title>
        <authorList>
            <consortium name="The Broad Institute Genome Sequencing Platform"/>
            <person name="Atkinson P.W."/>
            <person name="Hemingway J."/>
            <person name="Christensen B.M."/>
            <person name="Higgs S."/>
            <person name="Kodira C."/>
            <person name="Hannick L."/>
            <person name="Megy K."/>
            <person name="O'Leary S."/>
            <person name="Pearson M."/>
            <person name="Haas B.J."/>
            <person name="Mauceli E."/>
            <person name="Wortman J.R."/>
            <person name="Lee N.H."/>
            <person name="Guigo R."/>
            <person name="Stanke M."/>
            <person name="Alvarado L."/>
            <person name="Amedeo P."/>
            <person name="Antoine C.H."/>
            <person name="Arensburger P."/>
            <person name="Bidwell S.L."/>
            <person name="Crawford M."/>
            <person name="Camaro F."/>
            <person name="Devon K."/>
            <person name="Engels R."/>
            <person name="Hammond M."/>
            <person name="Howarth C."/>
            <person name="Koehrsen M."/>
            <person name="Lawson D."/>
            <person name="Montgomery P."/>
            <person name="Nene V."/>
            <person name="Nusbaum C."/>
            <person name="Puiu D."/>
            <person name="Romero-Severson J."/>
            <person name="Severson D.W."/>
            <person name="Shumway M."/>
            <person name="Sisk P."/>
            <person name="Stolte C."/>
            <person name="Zeng Q."/>
            <person name="Eisenstadt E."/>
            <person name="Fraser-Liggett C."/>
            <person name="Strausberg R."/>
            <person name="Galagan J."/>
            <person name="Birren B."/>
            <person name="Collins F.H."/>
        </authorList>
    </citation>
    <scope>NUCLEOTIDE SEQUENCE [LARGE SCALE GENOMIC DNA]</scope>
    <source>
        <strain evidence="3">JHB</strain>
    </source>
</reference>
<dbReference type="OrthoDB" id="6359816at2759"/>
<feature type="domain" description="MATH" evidence="2">
    <location>
        <begin position="74"/>
        <end position="200"/>
    </location>
</feature>
<evidence type="ECO:0000313" key="3">
    <source>
        <dbReference type="EMBL" id="EDS42011.1"/>
    </source>
</evidence>
<dbReference type="Gene3D" id="2.60.210.10">
    <property type="entry name" value="Apoptosis, Tumor Necrosis Factor Receptor Associated Protein 2, Chain A"/>
    <property type="match status" value="1"/>
</dbReference>
<dbReference type="PANTHER" id="PTHR24413">
    <property type="entry name" value="SPECKLE-TYPE POZ PROTEIN"/>
    <property type="match status" value="1"/>
</dbReference>
<dbReference type="InterPro" id="IPR008974">
    <property type="entry name" value="TRAF-like"/>
</dbReference>
<evidence type="ECO:0000313" key="5">
    <source>
        <dbReference type="Proteomes" id="UP000002320"/>
    </source>
</evidence>
<keyword evidence="5" id="KW-1185">Reference proteome</keyword>
<dbReference type="InterPro" id="IPR002083">
    <property type="entry name" value="MATH/TRAF_dom"/>
</dbReference>
<name>B0X7J9_CULQU</name>
<organism>
    <name type="scientific">Culex quinquefasciatus</name>
    <name type="common">Southern house mosquito</name>
    <name type="synonym">Culex pungens</name>
    <dbReference type="NCBI Taxonomy" id="7176"/>
    <lineage>
        <taxon>Eukaryota</taxon>
        <taxon>Metazoa</taxon>
        <taxon>Ecdysozoa</taxon>
        <taxon>Arthropoda</taxon>
        <taxon>Hexapoda</taxon>
        <taxon>Insecta</taxon>
        <taxon>Pterygota</taxon>
        <taxon>Neoptera</taxon>
        <taxon>Endopterygota</taxon>
        <taxon>Diptera</taxon>
        <taxon>Nematocera</taxon>
        <taxon>Culicoidea</taxon>
        <taxon>Culicidae</taxon>
        <taxon>Culicinae</taxon>
        <taxon>Culicini</taxon>
        <taxon>Culex</taxon>
        <taxon>Culex</taxon>
    </lineage>
</organism>
<dbReference type="eggNOG" id="KOG1987">
    <property type="taxonomic scope" value="Eukaryota"/>
</dbReference>
<dbReference type="KEGG" id="cqu:CpipJ_CPIJ015216"/>
<dbReference type="Proteomes" id="UP000002320">
    <property type="component" value="Unassembled WGS sequence"/>
</dbReference>
<dbReference type="FunFam" id="3.30.710.10:FF:000159">
    <property type="entry name" value="Speckle-type POZ protein B"/>
    <property type="match status" value="1"/>
</dbReference>
<dbReference type="InterPro" id="IPR011333">
    <property type="entry name" value="SKP1/BTB/POZ_sf"/>
</dbReference>
<dbReference type="AlphaFoldDB" id="B0X7J9"/>
<dbReference type="Gene3D" id="1.25.40.420">
    <property type="match status" value="1"/>
</dbReference>
<dbReference type="Pfam" id="PF22486">
    <property type="entry name" value="MATH_2"/>
    <property type="match status" value="1"/>
</dbReference>
<dbReference type="HOGENOM" id="CLU_004253_2_0_1"/>
<dbReference type="InParanoid" id="B0X7J9"/>
<dbReference type="Pfam" id="PF00651">
    <property type="entry name" value="BTB"/>
    <property type="match status" value="1"/>
</dbReference>
<reference evidence="4" key="2">
    <citation type="submission" date="2021-02" db="UniProtKB">
        <authorList>
            <consortium name="EnsemblMetazoa"/>
        </authorList>
    </citation>
    <scope>IDENTIFICATION</scope>
    <source>
        <strain evidence="4">JHB</strain>
    </source>
</reference>
<feature type="domain" description="BTB" evidence="1">
    <location>
        <begin position="239"/>
        <end position="306"/>
    </location>
</feature>
<dbReference type="VEuPathDB" id="VectorBase:CQUJHB007638"/>
<evidence type="ECO:0000313" key="4">
    <source>
        <dbReference type="EnsemblMetazoa" id="CPIJ015216-PA"/>
    </source>
</evidence>
<evidence type="ECO:0000259" key="1">
    <source>
        <dbReference type="PROSITE" id="PS50097"/>
    </source>
</evidence>
<evidence type="ECO:0000259" key="2">
    <source>
        <dbReference type="PROSITE" id="PS50144"/>
    </source>
</evidence>
<dbReference type="PROSITE" id="PS50144">
    <property type="entry name" value="MATH"/>
    <property type="match status" value="1"/>
</dbReference>
<dbReference type="Gene3D" id="3.30.710.10">
    <property type="entry name" value="Potassium Channel Kv1.1, Chain A"/>
    <property type="match status" value="1"/>
</dbReference>
<dbReference type="PROSITE" id="PS50097">
    <property type="entry name" value="BTB"/>
    <property type="match status" value="1"/>
</dbReference>
<dbReference type="EnsemblMetazoa" id="CPIJ015216-RA">
    <property type="protein sequence ID" value="CPIJ015216-PA"/>
    <property type="gene ID" value="CPIJ015216"/>
</dbReference>
<sequence>MSVILRSSDSSRFVKSARKCSTRSENVSVGSIVVASYGKERRRRRVVSVMASSSSEIIANVFTDETVTYQEKNEYNFTWTITNLQAWLTVASTNSAILSSVFPTGGSNVITWRLKFVHSYPHSPSYCSLLLVLQPHIWHIVKAKYELSMINSKNVIIASFSGEASCSSNKDYGSSLFIIREKLLDKTLFPDDMLKVGCKITATVGFLQKVHPGTVQKWQFPSSELIEGLSSLLESDKYGDVTITVADQKFTAYKGILATRSPVFAAMFSVDMQESAQNAVTISDTEPAVFGELLRYIYTGQVNELSAMAFQLYAAADKYELISLKTLCREAIMSGLTLKNVAETFKFADVYSDDGLKTCAIKFLSSDRAVGVTETAGWKDLAATNLPLAWQVIEAMAAKLPSS</sequence>
<gene>
    <name evidence="4" type="primary">6048745</name>
    <name evidence="3" type="ORF">CpipJ_CPIJ015216</name>
</gene>
<dbReference type="InterPro" id="IPR000210">
    <property type="entry name" value="BTB/POZ_dom"/>
</dbReference>
<dbReference type="STRING" id="7176.B0X7J9"/>
<dbReference type="SUPFAM" id="SSF54695">
    <property type="entry name" value="POZ domain"/>
    <property type="match status" value="1"/>
</dbReference>
<protein>
    <submittedName>
        <fullName evidence="3 4">Speckle-type poz protein</fullName>
    </submittedName>
</protein>
<dbReference type="VEuPathDB" id="VectorBase:CPIJ015216"/>
<dbReference type="EMBL" id="DS232452">
    <property type="protein sequence ID" value="EDS42011.1"/>
    <property type="molecule type" value="Genomic_DNA"/>
</dbReference>
<proteinExistence type="predicted"/>
<dbReference type="SUPFAM" id="SSF49599">
    <property type="entry name" value="TRAF domain-like"/>
    <property type="match status" value="1"/>
</dbReference>
<accession>B0X7J9</accession>
<dbReference type="SMART" id="SM00225">
    <property type="entry name" value="BTB"/>
    <property type="match status" value="1"/>
</dbReference>